<feature type="signal peptide" evidence="1">
    <location>
        <begin position="1"/>
        <end position="21"/>
    </location>
</feature>
<dbReference type="AlphaFoldDB" id="A0A929PZ17"/>
<gene>
    <name evidence="2" type="ORF">IRJ16_19305</name>
</gene>
<dbReference type="RefSeq" id="WP_194113286.1">
    <property type="nucleotide sequence ID" value="NZ_JADFFL010000009.1"/>
</dbReference>
<evidence type="ECO:0008006" key="4">
    <source>
        <dbReference type="Google" id="ProtNLM"/>
    </source>
</evidence>
<feature type="chain" id="PRO_5037805152" description="TonB-dependent receptor" evidence="1">
    <location>
        <begin position="22"/>
        <end position="675"/>
    </location>
</feature>
<evidence type="ECO:0000313" key="2">
    <source>
        <dbReference type="EMBL" id="MBE9664040.1"/>
    </source>
</evidence>
<keyword evidence="3" id="KW-1185">Reference proteome</keyword>
<dbReference type="EMBL" id="JADFFL010000009">
    <property type="protein sequence ID" value="MBE9664040.1"/>
    <property type="molecule type" value="Genomic_DNA"/>
</dbReference>
<evidence type="ECO:0000256" key="1">
    <source>
        <dbReference type="SAM" id="SignalP"/>
    </source>
</evidence>
<keyword evidence="1" id="KW-0732">Signal</keyword>
<dbReference type="SUPFAM" id="SSF56935">
    <property type="entry name" value="Porins"/>
    <property type="match status" value="1"/>
</dbReference>
<name>A0A929PZ17_9SPHI</name>
<evidence type="ECO:0000313" key="3">
    <source>
        <dbReference type="Proteomes" id="UP000622475"/>
    </source>
</evidence>
<protein>
    <recommendedName>
        <fullName evidence="4">TonB-dependent receptor</fullName>
    </recommendedName>
</protein>
<proteinExistence type="predicted"/>
<sequence>MKKTLSMLTLSLASFTFIAKAQTDTTKHQLGRIALSKKFTQAVTVKGTDLEKQPFVTLREAVNSWFYGAYGISTNYVTVVDGNLLTDINAYSVFDIEEVTMVQNSLTHLNGISPFQILLLVKTKRGNRTSSSGVDVAAQTNFVDVRNLGTDGKSTNNMYHQYYVSPYVNNDKLKAGVSASFQRNVWAGMELGGNRANRPLALSRLRLNGYADLKLGDNTTLSVSAGYTPQTDTARYQTGGTGFENHYGLHRSHDLWYGQAKLFTKISSKLSNNLSVGMQHYKRNSFNNIVSSGIYNSFSSTDTTSNIKQYLISDDITYTAKAGRWLFEPNVNFSYRWFKNDITGVNKAPLNEFRGEYRFSERAAFLTPSLAISLDKALMIQVGAQYYLNTVGEKSHDRARFLPFASLTVNILRSDLSDNPNTAWNIYTSYAKTTNNMGDPIGSLSSGDRGYWGPGRINGVPVLNLSSDLYSAVHQYQAGTTLALLKNKINISYNYSANNFAAAYGTYIPMPESASAYAVLYQDITQHIHRLSFDIRAVQTNSFSWITGLNGTLIKRDQVATAGSAILFDTDPYNLGNPVTGGFVNRLAYKKFSAGLDVLYRINRETYSASAFSGLPQKRKVNSFDLKNVYLGYQPSVSWAKGAEVFVNARNVVQNKTSDLGEDRRYYGFGVKFSL</sequence>
<organism evidence="2 3">
    <name type="scientific">Mucilaginibacter myungsuensis</name>
    <dbReference type="NCBI Taxonomy" id="649104"/>
    <lineage>
        <taxon>Bacteria</taxon>
        <taxon>Pseudomonadati</taxon>
        <taxon>Bacteroidota</taxon>
        <taxon>Sphingobacteriia</taxon>
        <taxon>Sphingobacteriales</taxon>
        <taxon>Sphingobacteriaceae</taxon>
        <taxon>Mucilaginibacter</taxon>
    </lineage>
</organism>
<dbReference type="Proteomes" id="UP000622475">
    <property type="component" value="Unassembled WGS sequence"/>
</dbReference>
<reference evidence="2" key="1">
    <citation type="submission" date="2020-10" db="EMBL/GenBank/DDBJ databases">
        <title>Mucilaginibacter mali sp. nov., isolated from rhizosphere soil of apple orchard.</title>
        <authorList>
            <person name="Lee J.-S."/>
            <person name="Kim H.S."/>
            <person name="Kim J.-S."/>
        </authorList>
    </citation>
    <scope>NUCLEOTIDE SEQUENCE</scope>
    <source>
        <strain evidence="2">KCTC 22746</strain>
    </source>
</reference>
<comment type="caution">
    <text evidence="2">The sequence shown here is derived from an EMBL/GenBank/DDBJ whole genome shotgun (WGS) entry which is preliminary data.</text>
</comment>
<accession>A0A929PZ17</accession>